<evidence type="ECO:0000256" key="2">
    <source>
        <dbReference type="ARBA" id="ARBA00022692"/>
    </source>
</evidence>
<feature type="compositionally biased region" description="Basic and acidic residues" evidence="5">
    <location>
        <begin position="22"/>
        <end position="37"/>
    </location>
</feature>
<feature type="transmembrane region" description="Helical" evidence="6">
    <location>
        <begin position="373"/>
        <end position="395"/>
    </location>
</feature>
<name>S7PZE7_GLOTA</name>
<keyword evidence="3 6" id="KW-1133">Transmembrane helix</keyword>
<evidence type="ECO:0000256" key="3">
    <source>
        <dbReference type="ARBA" id="ARBA00022989"/>
    </source>
</evidence>
<feature type="transmembrane region" description="Helical" evidence="6">
    <location>
        <begin position="111"/>
        <end position="134"/>
    </location>
</feature>
<dbReference type="Gene3D" id="1.20.1250.20">
    <property type="entry name" value="MFS general substrate transporter like domains"/>
    <property type="match status" value="1"/>
</dbReference>
<feature type="transmembrane region" description="Helical" evidence="6">
    <location>
        <begin position="205"/>
        <end position="225"/>
    </location>
</feature>
<feature type="transmembrane region" description="Helical" evidence="6">
    <location>
        <begin position="471"/>
        <end position="494"/>
    </location>
</feature>
<feature type="transmembrane region" description="Helical" evidence="6">
    <location>
        <begin position="270"/>
        <end position="293"/>
    </location>
</feature>
<dbReference type="PANTHER" id="PTHR23501">
    <property type="entry name" value="MAJOR FACILITATOR SUPERFAMILY"/>
    <property type="match status" value="1"/>
</dbReference>
<dbReference type="eggNOG" id="KOG0254">
    <property type="taxonomic scope" value="Eukaryota"/>
</dbReference>
<feature type="transmembrane region" description="Helical" evidence="6">
    <location>
        <begin position="346"/>
        <end position="367"/>
    </location>
</feature>
<feature type="compositionally biased region" description="Polar residues" evidence="5">
    <location>
        <begin position="1"/>
        <end position="20"/>
    </location>
</feature>
<evidence type="ECO:0000256" key="6">
    <source>
        <dbReference type="SAM" id="Phobius"/>
    </source>
</evidence>
<dbReference type="GeneID" id="19306427"/>
<feature type="transmembrane region" description="Helical" evidence="6">
    <location>
        <begin position="245"/>
        <end position="263"/>
    </location>
</feature>
<reference evidence="8 9" key="1">
    <citation type="journal article" date="2012" name="Science">
        <title>The Paleozoic origin of enzymatic lignin decomposition reconstructed from 31 fungal genomes.</title>
        <authorList>
            <person name="Floudas D."/>
            <person name="Binder M."/>
            <person name="Riley R."/>
            <person name="Barry K."/>
            <person name="Blanchette R.A."/>
            <person name="Henrissat B."/>
            <person name="Martinez A.T."/>
            <person name="Otillar R."/>
            <person name="Spatafora J.W."/>
            <person name="Yadav J.S."/>
            <person name="Aerts A."/>
            <person name="Benoit I."/>
            <person name="Boyd A."/>
            <person name="Carlson A."/>
            <person name="Copeland A."/>
            <person name="Coutinho P.M."/>
            <person name="de Vries R.P."/>
            <person name="Ferreira P."/>
            <person name="Findley K."/>
            <person name="Foster B."/>
            <person name="Gaskell J."/>
            <person name="Glotzer D."/>
            <person name="Gorecki P."/>
            <person name="Heitman J."/>
            <person name="Hesse C."/>
            <person name="Hori C."/>
            <person name="Igarashi K."/>
            <person name="Jurgens J.A."/>
            <person name="Kallen N."/>
            <person name="Kersten P."/>
            <person name="Kohler A."/>
            <person name="Kuees U."/>
            <person name="Kumar T.K.A."/>
            <person name="Kuo A."/>
            <person name="LaButti K."/>
            <person name="Larrondo L.F."/>
            <person name="Lindquist E."/>
            <person name="Ling A."/>
            <person name="Lombard V."/>
            <person name="Lucas S."/>
            <person name="Lundell T."/>
            <person name="Martin R."/>
            <person name="McLaughlin D.J."/>
            <person name="Morgenstern I."/>
            <person name="Morin E."/>
            <person name="Murat C."/>
            <person name="Nagy L.G."/>
            <person name="Nolan M."/>
            <person name="Ohm R.A."/>
            <person name="Patyshakuliyeva A."/>
            <person name="Rokas A."/>
            <person name="Ruiz-Duenas F.J."/>
            <person name="Sabat G."/>
            <person name="Salamov A."/>
            <person name="Samejima M."/>
            <person name="Schmutz J."/>
            <person name="Slot J.C."/>
            <person name="St John F."/>
            <person name="Stenlid J."/>
            <person name="Sun H."/>
            <person name="Sun S."/>
            <person name="Syed K."/>
            <person name="Tsang A."/>
            <person name="Wiebenga A."/>
            <person name="Young D."/>
            <person name="Pisabarro A."/>
            <person name="Eastwood D.C."/>
            <person name="Martin F."/>
            <person name="Cullen D."/>
            <person name="Grigoriev I.V."/>
            <person name="Hibbett D.S."/>
        </authorList>
    </citation>
    <scope>NUCLEOTIDE SEQUENCE [LARGE SCALE GENOMIC DNA]</scope>
    <source>
        <strain evidence="8 9">ATCC 11539</strain>
    </source>
</reference>
<comment type="subcellular location">
    <subcellularLocation>
        <location evidence="1">Membrane</location>
        <topology evidence="1">Multi-pass membrane protein</topology>
    </subcellularLocation>
</comment>
<dbReference type="Pfam" id="PF07690">
    <property type="entry name" value="MFS_1"/>
    <property type="match status" value="1"/>
</dbReference>
<evidence type="ECO:0000259" key="7">
    <source>
        <dbReference type="PROSITE" id="PS50850"/>
    </source>
</evidence>
<dbReference type="InterPro" id="IPR011701">
    <property type="entry name" value="MFS"/>
</dbReference>
<dbReference type="HOGENOM" id="CLU_000960_22_1_1"/>
<keyword evidence="2 6" id="KW-0812">Transmembrane</keyword>
<dbReference type="InterPro" id="IPR020846">
    <property type="entry name" value="MFS_dom"/>
</dbReference>
<dbReference type="InterPro" id="IPR036259">
    <property type="entry name" value="MFS_trans_sf"/>
</dbReference>
<dbReference type="GO" id="GO:0022857">
    <property type="term" value="F:transmembrane transporter activity"/>
    <property type="evidence" value="ECO:0007669"/>
    <property type="project" value="InterPro"/>
</dbReference>
<feature type="region of interest" description="Disordered" evidence="5">
    <location>
        <begin position="1"/>
        <end position="40"/>
    </location>
</feature>
<dbReference type="Proteomes" id="UP000030669">
    <property type="component" value="Unassembled WGS sequence"/>
</dbReference>
<dbReference type="SUPFAM" id="SSF103473">
    <property type="entry name" value="MFS general substrate transporter"/>
    <property type="match status" value="1"/>
</dbReference>
<evidence type="ECO:0000313" key="8">
    <source>
        <dbReference type="EMBL" id="EPQ52853.1"/>
    </source>
</evidence>
<feature type="transmembrane region" description="Helical" evidence="6">
    <location>
        <begin position="87"/>
        <end position="105"/>
    </location>
</feature>
<dbReference type="AlphaFoldDB" id="S7PZE7"/>
<dbReference type="RefSeq" id="XP_007868666.1">
    <property type="nucleotide sequence ID" value="XM_007870475.1"/>
</dbReference>
<sequence>MTSSPALDQKGAQESGNQLDALSKRENSPAEPPKDELAGGNSLPSGWPLFMMALALSLATYIVALDQTIISPATATITDDFHALQDVGWYASAYLLTSTALQPLFGRLYGFFSLKLVFIASTAVFEIGSLICALARNSPTFIVGRAIAGIGVAGVYIGVLVIVSVMMPLDRKSLAGGLIGAIYGIGAITGPLIGGALTAKVTWRWCFWLNLPIGGVTLGIIFLFLHEPHRPQTESIPRRLMSIDWLGITLLHGSVISLLIALQNGGVRDAWGAGVTIAELVVFGVLLLGFVALQVFLGERAAIPVRLLKNRTILAATTHNFAIGATYFSLAYFLPIYFQAILGTSALGAGIHTLPLIVAVIIATIAANGAVTFVGYVPPFMIFGSTLASIGTGLLHLLSPTTSTGKWIGYQIITGVGVGTTYQLAYLASQTVLSAADVEVGTAIVIFSQTLGGCFFVSISQSIYQNRFLKYLAAVPGVDIPAVIAGGMTTFRATVPENLLPQVIVASNLALRDALAPSIALACLAFVAALFIEWKSTKGQKGVVATAA</sequence>
<dbReference type="GO" id="GO:0005886">
    <property type="term" value="C:plasma membrane"/>
    <property type="evidence" value="ECO:0007669"/>
    <property type="project" value="TreeGrafter"/>
</dbReference>
<feature type="transmembrane region" description="Helical" evidence="6">
    <location>
        <begin position="47"/>
        <end position="66"/>
    </location>
</feature>
<feature type="domain" description="Major facilitator superfamily (MFS) profile" evidence="7">
    <location>
        <begin position="52"/>
        <end position="537"/>
    </location>
</feature>
<dbReference type="PRINTS" id="PR01035">
    <property type="entry name" value="TCRTETA"/>
</dbReference>
<dbReference type="KEGG" id="gtr:GLOTRDRAFT_46364"/>
<dbReference type="FunFam" id="1.20.1250.20:FF:000196">
    <property type="entry name" value="MFS toxin efflux pump (AflT)"/>
    <property type="match status" value="1"/>
</dbReference>
<evidence type="ECO:0000256" key="4">
    <source>
        <dbReference type="ARBA" id="ARBA00023136"/>
    </source>
</evidence>
<organism evidence="8 9">
    <name type="scientific">Gloeophyllum trabeum (strain ATCC 11539 / FP-39264 / Madison 617)</name>
    <name type="common">Brown rot fungus</name>
    <dbReference type="NCBI Taxonomy" id="670483"/>
    <lineage>
        <taxon>Eukaryota</taxon>
        <taxon>Fungi</taxon>
        <taxon>Dikarya</taxon>
        <taxon>Basidiomycota</taxon>
        <taxon>Agaricomycotina</taxon>
        <taxon>Agaricomycetes</taxon>
        <taxon>Gloeophyllales</taxon>
        <taxon>Gloeophyllaceae</taxon>
        <taxon>Gloeophyllum</taxon>
    </lineage>
</organism>
<accession>S7PZE7</accession>
<dbReference type="EMBL" id="KB469307">
    <property type="protein sequence ID" value="EPQ52853.1"/>
    <property type="molecule type" value="Genomic_DNA"/>
</dbReference>
<feature type="transmembrane region" description="Helical" evidence="6">
    <location>
        <begin position="440"/>
        <end position="459"/>
    </location>
</feature>
<feature type="transmembrane region" description="Helical" evidence="6">
    <location>
        <begin position="173"/>
        <end position="193"/>
    </location>
</feature>
<evidence type="ECO:0000256" key="1">
    <source>
        <dbReference type="ARBA" id="ARBA00004141"/>
    </source>
</evidence>
<dbReference type="CDD" id="cd17502">
    <property type="entry name" value="MFS_Azr1_MDR_like"/>
    <property type="match status" value="1"/>
</dbReference>
<feature type="transmembrane region" description="Helical" evidence="6">
    <location>
        <begin position="407"/>
        <end position="428"/>
    </location>
</feature>
<keyword evidence="9" id="KW-1185">Reference proteome</keyword>
<dbReference type="PANTHER" id="PTHR23501:SF198">
    <property type="entry name" value="AZOLE RESISTANCE PROTEIN 1-RELATED"/>
    <property type="match status" value="1"/>
</dbReference>
<feature type="transmembrane region" description="Helical" evidence="6">
    <location>
        <begin position="514"/>
        <end position="532"/>
    </location>
</feature>
<keyword evidence="4 6" id="KW-0472">Membrane</keyword>
<dbReference type="PROSITE" id="PS50850">
    <property type="entry name" value="MFS"/>
    <property type="match status" value="1"/>
</dbReference>
<evidence type="ECO:0000256" key="5">
    <source>
        <dbReference type="SAM" id="MobiDB-lite"/>
    </source>
</evidence>
<evidence type="ECO:0000313" key="9">
    <source>
        <dbReference type="Proteomes" id="UP000030669"/>
    </source>
</evidence>
<dbReference type="OrthoDB" id="10021397at2759"/>
<feature type="transmembrane region" description="Helical" evidence="6">
    <location>
        <begin position="146"/>
        <end position="167"/>
    </location>
</feature>
<dbReference type="InterPro" id="IPR001958">
    <property type="entry name" value="Tet-R_TetA/multi-R_MdtG-like"/>
</dbReference>
<feature type="transmembrane region" description="Helical" evidence="6">
    <location>
        <begin position="313"/>
        <end position="334"/>
    </location>
</feature>
<gene>
    <name evidence="8" type="ORF">GLOTRDRAFT_46364</name>
</gene>
<proteinExistence type="predicted"/>
<dbReference type="OMA" id="IPGWVWR"/>
<protein>
    <submittedName>
        <fullName evidence="8">MFS general substrate transporter</fullName>
    </submittedName>
</protein>